<sequence length="103" mass="12147">MDIKMGVFAVVRNWKSKGKQNSMKRMVFFLLFLFRLFTRKTYMKLCVPNGVNIIIVDDKSSLSDVICRCELWGVSGDFYIYLRNEYHSDVIKGDVRRIFSKYG</sequence>
<evidence type="ECO:0000313" key="2">
    <source>
        <dbReference type="EMBL" id="QHQ24381.1"/>
    </source>
</evidence>
<accession>A0AAP9IGI9</accession>
<reference evidence="3" key="1">
    <citation type="submission" date="2019-11" db="EMBL/GenBank/DDBJ databases">
        <authorList>
            <person name="Jee S."/>
        </authorList>
    </citation>
    <scope>NUCLEOTIDE SEQUENCE [LARGE SCALE GENOMIC DNA]</scope>
    <source>
        <strain evidence="3">PZ1</strain>
    </source>
</reference>
<dbReference type="RefSeq" id="WP_033070915.1">
    <property type="nucleotide sequence ID" value="NZ_CP046377.1"/>
</dbReference>
<dbReference type="Proteomes" id="UP001617714">
    <property type="component" value="Unassembled WGS sequence"/>
</dbReference>
<dbReference type="AlphaFoldDB" id="A0AAP9IGI9"/>
<dbReference type="GeneID" id="45850686"/>
<dbReference type="Proteomes" id="UP000464054">
    <property type="component" value="Chromosome"/>
</dbReference>
<keyword evidence="4" id="KW-1185">Reference proteome</keyword>
<evidence type="ECO:0000313" key="4">
    <source>
        <dbReference type="Proteomes" id="UP001617714"/>
    </source>
</evidence>
<reference evidence="1 4" key="3">
    <citation type="submission" date="2024-10" db="EMBL/GenBank/DDBJ databases">
        <authorList>
            <person name="Lu C.-H."/>
        </authorList>
    </citation>
    <scope>NUCLEOTIDE SEQUENCE [LARGE SCALE GENOMIC DNA]</scope>
    <source>
        <strain evidence="1 4">22QBSP01-2</strain>
    </source>
</reference>
<protein>
    <submittedName>
        <fullName evidence="2">Uncharacterized protein</fullName>
    </submittedName>
</protein>
<proteinExistence type="predicted"/>
<dbReference type="EMBL" id="CP046377">
    <property type="protein sequence ID" value="QHQ24381.1"/>
    <property type="molecule type" value="Genomic_DNA"/>
</dbReference>
<name>A0AAP9IGI9_9GAMM</name>
<evidence type="ECO:0000313" key="3">
    <source>
        <dbReference type="Proteomes" id="UP000464054"/>
    </source>
</evidence>
<evidence type="ECO:0000313" key="1">
    <source>
        <dbReference type="EMBL" id="MFJ5323940.1"/>
    </source>
</evidence>
<organism evidence="2 3">
    <name type="scientific">Pectobacterium parvum</name>
    <dbReference type="NCBI Taxonomy" id="2778550"/>
    <lineage>
        <taxon>Bacteria</taxon>
        <taxon>Pseudomonadati</taxon>
        <taxon>Pseudomonadota</taxon>
        <taxon>Gammaproteobacteria</taxon>
        <taxon>Enterobacterales</taxon>
        <taxon>Pectobacteriaceae</taxon>
        <taxon>Pectobacterium</taxon>
    </lineage>
</organism>
<gene>
    <name evidence="1" type="ORF">ACIPSN_21815</name>
    <name evidence="2" type="ORF">GMX10_10110</name>
</gene>
<dbReference type="EMBL" id="JBIXKD010000045">
    <property type="protein sequence ID" value="MFJ5323940.1"/>
    <property type="molecule type" value="Genomic_DNA"/>
</dbReference>
<reference evidence="2" key="2">
    <citation type="journal article" date="2022" name="Plant Pathol J">
        <title>Comparative Genomic Analysis of Pathogenic Factors of Pectobacterium Species Isolated in South Korea Using Whole-Genome Sequencing.</title>
        <authorList>
            <person name="Jee S."/>
            <person name="Kang I.J."/>
            <person name="Bak G."/>
            <person name="Kang S."/>
            <person name="Lee J."/>
            <person name="Heu S."/>
            <person name="Hwang I."/>
        </authorList>
    </citation>
    <scope>NUCLEOTIDE SEQUENCE</scope>
    <source>
        <strain evidence="2">PZ1</strain>
    </source>
</reference>